<feature type="binding site" evidence="5">
    <location>
        <position position="32"/>
    </location>
    <ligand>
        <name>Mg(2+)</name>
        <dbReference type="ChEBI" id="CHEBI:18420"/>
    </ligand>
</feature>
<dbReference type="EMBL" id="CAMPGE010015495">
    <property type="protein sequence ID" value="CAI2374113.1"/>
    <property type="molecule type" value="Genomic_DNA"/>
</dbReference>
<evidence type="ECO:0000313" key="8">
    <source>
        <dbReference type="Proteomes" id="UP001295684"/>
    </source>
</evidence>
<name>A0AAD1XK33_EUPCR</name>
<evidence type="ECO:0000256" key="3">
    <source>
        <dbReference type="ARBA" id="ARBA00023134"/>
    </source>
</evidence>
<dbReference type="AlphaFoldDB" id="A0AAD1XK33"/>
<sequence length="186" mass="21313">MGVFVSIWDKLFRKEDNNFKILILGLDRAGKTTILEKIQGKMEGEPVPTIGYNHQKVVMRNVSLDVWDLSGQETMRKIWKHYFVDTGGIIFVIDCTDCSRIELVRDEMNYLLAEPELLEIPILILANKQDIPEAIGVDNLRKSLGIVEEEHKRPIKIQEASAIQDEGLDSGFEWLIKILSNEEDDD</sequence>
<evidence type="ECO:0000256" key="6">
    <source>
        <dbReference type="RuleBase" id="RU003925"/>
    </source>
</evidence>
<keyword evidence="2 4" id="KW-0547">Nucleotide-binding</keyword>
<keyword evidence="5" id="KW-0460">Magnesium</keyword>
<dbReference type="Pfam" id="PF00025">
    <property type="entry name" value="Arf"/>
    <property type="match status" value="1"/>
</dbReference>
<evidence type="ECO:0000256" key="5">
    <source>
        <dbReference type="PIRSR" id="PIRSR606689-2"/>
    </source>
</evidence>
<evidence type="ECO:0000256" key="4">
    <source>
        <dbReference type="PIRSR" id="PIRSR606689-1"/>
    </source>
</evidence>
<evidence type="ECO:0000313" key="7">
    <source>
        <dbReference type="EMBL" id="CAI2374113.1"/>
    </source>
</evidence>
<dbReference type="SMART" id="SM00177">
    <property type="entry name" value="ARF"/>
    <property type="match status" value="1"/>
</dbReference>
<reference evidence="7" key="1">
    <citation type="submission" date="2023-07" db="EMBL/GenBank/DDBJ databases">
        <authorList>
            <consortium name="AG Swart"/>
            <person name="Singh M."/>
            <person name="Singh A."/>
            <person name="Seah K."/>
            <person name="Emmerich C."/>
        </authorList>
    </citation>
    <scope>NUCLEOTIDE SEQUENCE</scope>
    <source>
        <strain evidence="7">DP1</strain>
    </source>
</reference>
<gene>
    <name evidence="7" type="ORF">ECRASSUSDP1_LOCUS15464</name>
</gene>
<dbReference type="PROSITE" id="PS51417">
    <property type="entry name" value="ARF"/>
    <property type="match status" value="1"/>
</dbReference>
<dbReference type="PRINTS" id="PR00328">
    <property type="entry name" value="SAR1GTPBP"/>
</dbReference>
<keyword evidence="8" id="KW-1185">Reference proteome</keyword>
<comment type="caution">
    <text evidence="7">The sequence shown here is derived from an EMBL/GenBank/DDBJ whole genome shotgun (WGS) entry which is preliminary data.</text>
</comment>
<keyword evidence="5" id="KW-0479">Metal-binding</keyword>
<feature type="binding site" evidence="4">
    <location>
        <position position="71"/>
    </location>
    <ligand>
        <name>GTP</name>
        <dbReference type="ChEBI" id="CHEBI:37565"/>
    </ligand>
</feature>
<dbReference type="NCBIfam" id="TIGR00231">
    <property type="entry name" value="small_GTP"/>
    <property type="match status" value="1"/>
</dbReference>
<dbReference type="GO" id="GO:0003924">
    <property type="term" value="F:GTPase activity"/>
    <property type="evidence" value="ECO:0007669"/>
    <property type="project" value="InterPro"/>
</dbReference>
<feature type="binding site" evidence="4">
    <location>
        <begin position="25"/>
        <end position="32"/>
    </location>
    <ligand>
        <name>GTP</name>
        <dbReference type="ChEBI" id="CHEBI:37565"/>
    </ligand>
</feature>
<feature type="binding site" evidence="5">
    <location>
        <position position="49"/>
    </location>
    <ligand>
        <name>Mg(2+)</name>
        <dbReference type="ChEBI" id="CHEBI:18420"/>
    </ligand>
</feature>
<organism evidence="7 8">
    <name type="scientific">Euplotes crassus</name>
    <dbReference type="NCBI Taxonomy" id="5936"/>
    <lineage>
        <taxon>Eukaryota</taxon>
        <taxon>Sar</taxon>
        <taxon>Alveolata</taxon>
        <taxon>Ciliophora</taxon>
        <taxon>Intramacronucleata</taxon>
        <taxon>Spirotrichea</taxon>
        <taxon>Hypotrichia</taxon>
        <taxon>Euplotida</taxon>
        <taxon>Euplotidae</taxon>
        <taxon>Moneuplotes</taxon>
    </lineage>
</organism>
<dbReference type="PANTHER" id="PTHR11711">
    <property type="entry name" value="ADP RIBOSYLATION FACTOR-RELATED"/>
    <property type="match status" value="1"/>
</dbReference>
<dbReference type="Proteomes" id="UP001295684">
    <property type="component" value="Unassembled WGS sequence"/>
</dbReference>
<dbReference type="GO" id="GO:0005525">
    <property type="term" value="F:GTP binding"/>
    <property type="evidence" value="ECO:0007669"/>
    <property type="project" value="UniProtKB-KW"/>
</dbReference>
<dbReference type="InterPro" id="IPR027417">
    <property type="entry name" value="P-loop_NTPase"/>
</dbReference>
<dbReference type="InterPro" id="IPR006689">
    <property type="entry name" value="Small_GTPase_ARF/SAR"/>
</dbReference>
<dbReference type="PROSITE" id="PS51419">
    <property type="entry name" value="RAB"/>
    <property type="match status" value="1"/>
</dbReference>
<dbReference type="SUPFAM" id="SSF52540">
    <property type="entry name" value="P-loop containing nucleoside triphosphate hydrolases"/>
    <property type="match status" value="1"/>
</dbReference>
<dbReference type="GO" id="GO:0046872">
    <property type="term" value="F:metal ion binding"/>
    <property type="evidence" value="ECO:0007669"/>
    <property type="project" value="UniProtKB-KW"/>
</dbReference>
<dbReference type="InterPro" id="IPR005225">
    <property type="entry name" value="Small_GTP-bd"/>
</dbReference>
<protein>
    <submittedName>
        <fullName evidence="7">Uncharacterized protein</fullName>
    </submittedName>
</protein>
<dbReference type="SMART" id="SM00175">
    <property type="entry name" value="RAB"/>
    <property type="match status" value="1"/>
</dbReference>
<dbReference type="SMART" id="SM00178">
    <property type="entry name" value="SAR"/>
    <property type="match status" value="1"/>
</dbReference>
<feature type="binding site" evidence="4">
    <location>
        <begin position="127"/>
        <end position="130"/>
    </location>
    <ligand>
        <name>GTP</name>
        <dbReference type="ChEBI" id="CHEBI:37565"/>
    </ligand>
</feature>
<keyword evidence="3 4" id="KW-0342">GTP-binding</keyword>
<dbReference type="CDD" id="cd00878">
    <property type="entry name" value="Arf_Arl"/>
    <property type="match status" value="1"/>
</dbReference>
<dbReference type="InterPro" id="IPR024156">
    <property type="entry name" value="Small_GTPase_ARF"/>
</dbReference>
<dbReference type="Gene3D" id="3.40.50.300">
    <property type="entry name" value="P-loop containing nucleotide triphosphate hydrolases"/>
    <property type="match status" value="1"/>
</dbReference>
<dbReference type="FunFam" id="3.40.50.300:FF:001166">
    <property type="entry name" value="ADP-ribosylation factor D"/>
    <property type="match status" value="1"/>
</dbReference>
<dbReference type="SMART" id="SM00173">
    <property type="entry name" value="RAS"/>
    <property type="match status" value="1"/>
</dbReference>
<accession>A0AAD1XK33</accession>
<evidence type="ECO:0000256" key="1">
    <source>
        <dbReference type="ARBA" id="ARBA00010290"/>
    </source>
</evidence>
<proteinExistence type="inferred from homology"/>
<evidence type="ECO:0000256" key="2">
    <source>
        <dbReference type="ARBA" id="ARBA00022741"/>
    </source>
</evidence>
<comment type="similarity">
    <text evidence="1 6">Belongs to the small GTPase superfamily. Arf family.</text>
</comment>